<name>A0A0P4VWY1_SCYOL</name>
<evidence type="ECO:0000256" key="12">
    <source>
        <dbReference type="SAM" id="MobiDB-lite"/>
    </source>
</evidence>
<protein>
    <recommendedName>
        <fullName evidence="16">BTB domain-containing protein</fullName>
    </recommendedName>
</protein>
<dbReference type="PROSITE" id="PS50157">
    <property type="entry name" value="ZINC_FINGER_C2H2_2"/>
    <property type="match status" value="3"/>
</dbReference>
<dbReference type="GO" id="GO:0005634">
    <property type="term" value="C:nucleus"/>
    <property type="evidence" value="ECO:0007669"/>
    <property type="project" value="UniProtKB-SubCell"/>
</dbReference>
<feature type="domain" description="C2H2-type" evidence="14">
    <location>
        <begin position="350"/>
        <end position="377"/>
    </location>
</feature>
<sequence length="409" mass="46555">MQTSKMEDEESVSVKWDHHQPVLLQAIKEIYTKGIYADVRLECDGHEHWVHKFILSACSEYFQEVLADVPHRGSITVAAYVQHKQLMSLLDFMYLGEVIVPQEDLAELVNAAEVLMVRGFAIPCEDLNDNENNEQFMQGKEIFRFTENYSNAIPENNIENNISKEANSSYMYGPKVNTKRKRTDLDGQGRLNNKEKKYETQQSFHNHEDMLNTSIKEEPLDQDASSRLEYQGSTNGYMMEKGTTPTSGGELGRSKPLPNMQTDRAPDANCGTSNADISNLLNVLIDSNPADINGSLRPAGYQKTEESNQPCQNVQPAAEAGFVCPQCRKVFHWRSNLTKHMRTHTGEKPYSCNVCPYKTSYSEALKRHIRIHTGEKPYKCEKCDYRSKDYGSLKQHAKKHSQIDINEVS</sequence>
<dbReference type="FunFam" id="3.30.160.60:FF:000446">
    <property type="entry name" value="Zinc finger protein"/>
    <property type="match status" value="1"/>
</dbReference>
<evidence type="ECO:0000313" key="15">
    <source>
        <dbReference type="EMBL" id="JAI56652.1"/>
    </source>
</evidence>
<dbReference type="GO" id="GO:0000981">
    <property type="term" value="F:DNA-binding transcription factor activity, RNA polymerase II-specific"/>
    <property type="evidence" value="ECO:0007669"/>
    <property type="project" value="TreeGrafter"/>
</dbReference>
<organism evidence="15">
    <name type="scientific">Scylla olivacea</name>
    <name type="common">Orange mud crab</name>
    <name type="synonym">Cancer olivacea</name>
    <dbReference type="NCBI Taxonomy" id="85551"/>
    <lineage>
        <taxon>Eukaryota</taxon>
        <taxon>Metazoa</taxon>
        <taxon>Ecdysozoa</taxon>
        <taxon>Arthropoda</taxon>
        <taxon>Crustacea</taxon>
        <taxon>Multicrustacea</taxon>
        <taxon>Malacostraca</taxon>
        <taxon>Eumalacostraca</taxon>
        <taxon>Eucarida</taxon>
        <taxon>Decapoda</taxon>
        <taxon>Pleocyemata</taxon>
        <taxon>Brachyura</taxon>
        <taxon>Eubrachyura</taxon>
        <taxon>Portunoidea</taxon>
        <taxon>Portunidae</taxon>
        <taxon>Portuninae</taxon>
        <taxon>Scylla</taxon>
    </lineage>
</organism>
<evidence type="ECO:0000256" key="7">
    <source>
        <dbReference type="ARBA" id="ARBA00023015"/>
    </source>
</evidence>
<evidence type="ECO:0000256" key="2">
    <source>
        <dbReference type="ARBA" id="ARBA00006991"/>
    </source>
</evidence>
<comment type="similarity">
    <text evidence="2">Belongs to the krueppel C2H2-type zinc-finger protein family.</text>
</comment>
<feature type="domain" description="BTB" evidence="13">
    <location>
        <begin position="37"/>
        <end position="102"/>
    </location>
</feature>
<keyword evidence="8" id="KW-0238">DNA-binding</keyword>
<keyword evidence="3" id="KW-0479">Metal-binding</keyword>
<feature type="region of interest" description="Disordered" evidence="12">
    <location>
        <begin position="179"/>
        <end position="201"/>
    </location>
</feature>
<evidence type="ECO:0000256" key="9">
    <source>
        <dbReference type="ARBA" id="ARBA00023163"/>
    </source>
</evidence>
<dbReference type="SUPFAM" id="SSF57667">
    <property type="entry name" value="beta-beta-alpha zinc fingers"/>
    <property type="match status" value="2"/>
</dbReference>
<dbReference type="SUPFAM" id="SSF54695">
    <property type="entry name" value="POZ domain"/>
    <property type="match status" value="1"/>
</dbReference>
<dbReference type="InterPro" id="IPR036236">
    <property type="entry name" value="Znf_C2H2_sf"/>
</dbReference>
<evidence type="ECO:0000256" key="11">
    <source>
        <dbReference type="PROSITE-ProRule" id="PRU00042"/>
    </source>
</evidence>
<dbReference type="PROSITE" id="PS00028">
    <property type="entry name" value="ZINC_FINGER_C2H2_1"/>
    <property type="match status" value="1"/>
</dbReference>
<keyword evidence="10" id="KW-0539">Nucleus</keyword>
<dbReference type="FunFam" id="3.30.160.60:FF:002533">
    <property type="entry name" value="Zinc finger protein 770"/>
    <property type="match status" value="1"/>
</dbReference>
<keyword evidence="7" id="KW-0805">Transcription regulation</keyword>
<dbReference type="Pfam" id="PF00651">
    <property type="entry name" value="BTB"/>
    <property type="match status" value="1"/>
</dbReference>
<dbReference type="GO" id="GO:0008270">
    <property type="term" value="F:zinc ion binding"/>
    <property type="evidence" value="ECO:0007669"/>
    <property type="project" value="UniProtKB-KW"/>
</dbReference>
<proteinExistence type="inferred from homology"/>
<dbReference type="PROSITE" id="PS50097">
    <property type="entry name" value="BTB"/>
    <property type="match status" value="1"/>
</dbReference>
<reference evidence="15" key="1">
    <citation type="submission" date="2015-09" db="EMBL/GenBank/DDBJ databases">
        <title>Scylla olivacea transcriptome.</title>
        <authorList>
            <person name="Ikhwanuddin M."/>
        </authorList>
    </citation>
    <scope>NUCLEOTIDE SEQUENCE</scope>
</reference>
<keyword evidence="9" id="KW-0804">Transcription</keyword>
<keyword evidence="6" id="KW-0862">Zinc</keyword>
<evidence type="ECO:0000256" key="5">
    <source>
        <dbReference type="ARBA" id="ARBA00022771"/>
    </source>
</evidence>
<feature type="domain" description="C2H2-type" evidence="14">
    <location>
        <begin position="378"/>
        <end position="401"/>
    </location>
</feature>
<keyword evidence="5 11" id="KW-0863">Zinc-finger</keyword>
<accession>A0A0P4VWY1</accession>
<dbReference type="InterPro" id="IPR013087">
    <property type="entry name" value="Znf_C2H2_type"/>
</dbReference>
<dbReference type="SMART" id="SM00225">
    <property type="entry name" value="BTB"/>
    <property type="match status" value="1"/>
</dbReference>
<evidence type="ECO:0000256" key="8">
    <source>
        <dbReference type="ARBA" id="ARBA00023125"/>
    </source>
</evidence>
<evidence type="ECO:0008006" key="16">
    <source>
        <dbReference type="Google" id="ProtNLM"/>
    </source>
</evidence>
<dbReference type="FunFam" id="3.30.160.60:FF:001485">
    <property type="entry name" value="Krueppel-related zinc finger protein"/>
    <property type="match status" value="1"/>
</dbReference>
<dbReference type="AlphaFoldDB" id="A0A0P4VWY1"/>
<comment type="subcellular location">
    <subcellularLocation>
        <location evidence="1">Nucleus</location>
    </subcellularLocation>
</comment>
<evidence type="ECO:0000259" key="14">
    <source>
        <dbReference type="PROSITE" id="PS50157"/>
    </source>
</evidence>
<dbReference type="PANTHER" id="PTHR46105">
    <property type="entry name" value="AGAP004733-PA"/>
    <property type="match status" value="1"/>
</dbReference>
<dbReference type="InterPro" id="IPR011333">
    <property type="entry name" value="SKP1/BTB/POZ_sf"/>
</dbReference>
<dbReference type="Gene3D" id="3.30.710.10">
    <property type="entry name" value="Potassium Channel Kv1.1, Chain A"/>
    <property type="match status" value="1"/>
</dbReference>
<dbReference type="InterPro" id="IPR050457">
    <property type="entry name" value="ZnFinger_BTB_dom_contain"/>
</dbReference>
<dbReference type="PANTHER" id="PTHR46105:SF5">
    <property type="entry name" value="ZINC FINGER AND BTB DOMAIN-CONTAINING PROTEIN 44 ISOFORM X1"/>
    <property type="match status" value="1"/>
</dbReference>
<evidence type="ECO:0000256" key="10">
    <source>
        <dbReference type="ARBA" id="ARBA00023242"/>
    </source>
</evidence>
<evidence type="ECO:0000256" key="1">
    <source>
        <dbReference type="ARBA" id="ARBA00004123"/>
    </source>
</evidence>
<dbReference type="InterPro" id="IPR000210">
    <property type="entry name" value="BTB/POZ_dom"/>
</dbReference>
<evidence type="ECO:0000256" key="4">
    <source>
        <dbReference type="ARBA" id="ARBA00022737"/>
    </source>
</evidence>
<dbReference type="EMBL" id="GDRN01139246">
    <property type="protein sequence ID" value="JAI56652.1"/>
    <property type="molecule type" value="Transcribed_RNA"/>
</dbReference>
<dbReference type="GO" id="GO:0000978">
    <property type="term" value="F:RNA polymerase II cis-regulatory region sequence-specific DNA binding"/>
    <property type="evidence" value="ECO:0007669"/>
    <property type="project" value="TreeGrafter"/>
</dbReference>
<keyword evidence="4" id="KW-0677">Repeat</keyword>
<dbReference type="Gene3D" id="3.30.160.60">
    <property type="entry name" value="Classic Zinc Finger"/>
    <property type="match status" value="3"/>
</dbReference>
<feature type="domain" description="C2H2-type" evidence="14">
    <location>
        <begin position="322"/>
        <end position="349"/>
    </location>
</feature>
<evidence type="ECO:0000259" key="13">
    <source>
        <dbReference type="PROSITE" id="PS50097"/>
    </source>
</evidence>
<dbReference type="Pfam" id="PF00096">
    <property type="entry name" value="zf-C2H2"/>
    <property type="match status" value="2"/>
</dbReference>
<dbReference type="SMART" id="SM00355">
    <property type="entry name" value="ZnF_C2H2"/>
    <property type="match status" value="3"/>
</dbReference>
<evidence type="ECO:0000256" key="6">
    <source>
        <dbReference type="ARBA" id="ARBA00022833"/>
    </source>
</evidence>
<feature type="compositionally biased region" description="Basic and acidic residues" evidence="12">
    <location>
        <begin position="183"/>
        <end position="201"/>
    </location>
</feature>
<evidence type="ECO:0000256" key="3">
    <source>
        <dbReference type="ARBA" id="ARBA00022723"/>
    </source>
</evidence>